<dbReference type="SMART" id="SM00647">
    <property type="entry name" value="IBR"/>
    <property type="match status" value="2"/>
</dbReference>
<evidence type="ECO:0000256" key="1">
    <source>
        <dbReference type="ARBA" id="ARBA00001798"/>
    </source>
</evidence>
<dbReference type="EC" id="2.3.2.31" evidence="4"/>
<accession>A0A067C093</accession>
<dbReference type="InterPro" id="IPR013083">
    <property type="entry name" value="Znf_RING/FYVE/PHD"/>
</dbReference>
<dbReference type="PROSITE" id="PS51873">
    <property type="entry name" value="TRIAD"/>
    <property type="match status" value="1"/>
</dbReference>
<evidence type="ECO:0000313" key="17">
    <source>
        <dbReference type="Proteomes" id="UP000030745"/>
    </source>
</evidence>
<keyword evidence="13 14" id="KW-0472">Membrane</keyword>
<comment type="catalytic activity">
    <reaction evidence="1">
        <text>[E2 ubiquitin-conjugating enzyme]-S-ubiquitinyl-L-cysteine + [acceptor protein]-L-lysine = [E2 ubiquitin-conjugating enzyme]-L-cysteine + [acceptor protein]-N(6)-ubiquitinyl-L-lysine.</text>
        <dbReference type="EC" id="2.3.2.31"/>
    </reaction>
</comment>
<gene>
    <name evidence="16" type="ORF">SPRG_10597</name>
</gene>
<proteinExistence type="predicted"/>
<dbReference type="Gene3D" id="3.30.40.10">
    <property type="entry name" value="Zinc/RING finger domain, C3HC4 (zinc finger)"/>
    <property type="match status" value="1"/>
</dbReference>
<sequence>MSTAMTIAPHREETSNKMLKKLSGMIPAINIVLVKPSASTPVADVKPVSPLHDTACAVCFETSTDMVSICDSPACTSVFCLDCIGNYLRIKIEDGQVRRIRCPAAGCTAVLATHHIHGYVSTELFQRYISLKAKLRSGRTCPQPGCGQPVTSTGRKIKCDHCHTASCGDCGENYHLFACADKTYKKWRKTSENVRACPNCHVDIEKQGGCNHMACTHCEFEFCWCCRVPWATHLDSLCTPRSFLESQSASLGPNAPIRAVTKSLVVVGATSALAVGVSIAAVITPPVLLYNGIKQALQDRKRSKTLKIYNEKKRLMEARAAKASEVPL</sequence>
<dbReference type="EMBL" id="KK583245">
    <property type="protein sequence ID" value="KDO24169.1"/>
    <property type="molecule type" value="Genomic_DNA"/>
</dbReference>
<dbReference type="GO" id="GO:0016567">
    <property type="term" value="P:protein ubiquitination"/>
    <property type="evidence" value="ECO:0007669"/>
    <property type="project" value="InterPro"/>
</dbReference>
<dbReference type="GO" id="GO:0061630">
    <property type="term" value="F:ubiquitin protein ligase activity"/>
    <property type="evidence" value="ECO:0007669"/>
    <property type="project" value="UniProtKB-EC"/>
</dbReference>
<keyword evidence="11" id="KW-0862">Zinc</keyword>
<evidence type="ECO:0000313" key="16">
    <source>
        <dbReference type="EMBL" id="KDO24169.1"/>
    </source>
</evidence>
<dbReference type="AlphaFoldDB" id="A0A067C093"/>
<evidence type="ECO:0000256" key="8">
    <source>
        <dbReference type="ARBA" id="ARBA00022737"/>
    </source>
</evidence>
<keyword evidence="8" id="KW-0677">Repeat</keyword>
<evidence type="ECO:0000256" key="2">
    <source>
        <dbReference type="ARBA" id="ARBA00004167"/>
    </source>
</evidence>
<dbReference type="STRING" id="695850.A0A067C093"/>
<evidence type="ECO:0000256" key="4">
    <source>
        <dbReference type="ARBA" id="ARBA00012251"/>
    </source>
</evidence>
<dbReference type="Proteomes" id="UP000030745">
    <property type="component" value="Unassembled WGS sequence"/>
</dbReference>
<protein>
    <recommendedName>
        <fullName evidence="4">RBR-type E3 ubiquitin transferase</fullName>
        <ecNumber evidence="4">2.3.2.31</ecNumber>
    </recommendedName>
</protein>
<dbReference type="FunFam" id="3.30.40.10:FF:000051">
    <property type="entry name" value="RBR-type E3 ubiquitin transferase"/>
    <property type="match status" value="1"/>
</dbReference>
<comment type="pathway">
    <text evidence="3">Protein modification; protein ubiquitination.</text>
</comment>
<evidence type="ECO:0000256" key="5">
    <source>
        <dbReference type="ARBA" id="ARBA00022679"/>
    </source>
</evidence>
<dbReference type="GO" id="GO:0031090">
    <property type="term" value="C:organelle membrane"/>
    <property type="evidence" value="ECO:0007669"/>
    <property type="project" value="UniProtKB-ARBA"/>
</dbReference>
<keyword evidence="5" id="KW-0808">Transferase</keyword>
<evidence type="ECO:0000256" key="7">
    <source>
        <dbReference type="ARBA" id="ARBA00022723"/>
    </source>
</evidence>
<dbReference type="GeneID" id="24132698"/>
<dbReference type="InterPro" id="IPR044066">
    <property type="entry name" value="TRIAD_supradom"/>
</dbReference>
<name>A0A067C093_SAPPC</name>
<keyword evidence="12 14" id="KW-1133">Transmembrane helix</keyword>
<evidence type="ECO:0000256" key="12">
    <source>
        <dbReference type="ARBA" id="ARBA00022989"/>
    </source>
</evidence>
<dbReference type="SUPFAM" id="SSF57850">
    <property type="entry name" value="RING/U-box"/>
    <property type="match status" value="2"/>
</dbReference>
<evidence type="ECO:0000256" key="10">
    <source>
        <dbReference type="ARBA" id="ARBA00022786"/>
    </source>
</evidence>
<dbReference type="OrthoDB" id="1431934at2759"/>
<keyword evidence="9" id="KW-0863">Zinc-finger</keyword>
<reference evidence="16 17" key="1">
    <citation type="journal article" date="2013" name="PLoS Genet.">
        <title>Distinctive expansion of potential virulence genes in the genome of the oomycete fish pathogen Saprolegnia parasitica.</title>
        <authorList>
            <person name="Jiang R.H."/>
            <person name="de Bruijn I."/>
            <person name="Haas B.J."/>
            <person name="Belmonte R."/>
            <person name="Lobach L."/>
            <person name="Christie J."/>
            <person name="van den Ackerveken G."/>
            <person name="Bottin A."/>
            <person name="Bulone V."/>
            <person name="Diaz-Moreno S.M."/>
            <person name="Dumas B."/>
            <person name="Fan L."/>
            <person name="Gaulin E."/>
            <person name="Govers F."/>
            <person name="Grenville-Briggs L.J."/>
            <person name="Horner N.R."/>
            <person name="Levin J.Z."/>
            <person name="Mammella M."/>
            <person name="Meijer H.J."/>
            <person name="Morris P."/>
            <person name="Nusbaum C."/>
            <person name="Oome S."/>
            <person name="Phillips A.J."/>
            <person name="van Rooyen D."/>
            <person name="Rzeszutek E."/>
            <person name="Saraiva M."/>
            <person name="Secombes C.J."/>
            <person name="Seidl M.F."/>
            <person name="Snel B."/>
            <person name="Stassen J.H."/>
            <person name="Sykes S."/>
            <person name="Tripathy S."/>
            <person name="van den Berg H."/>
            <person name="Vega-Arreguin J.C."/>
            <person name="Wawra S."/>
            <person name="Young S.K."/>
            <person name="Zeng Q."/>
            <person name="Dieguez-Uribeondo J."/>
            <person name="Russ C."/>
            <person name="Tyler B.M."/>
            <person name="van West P."/>
        </authorList>
    </citation>
    <scope>NUCLEOTIDE SEQUENCE [LARGE SCALE GENOMIC DNA]</scope>
    <source>
        <strain evidence="16 17">CBS 223.65</strain>
    </source>
</reference>
<dbReference type="GO" id="GO:0008270">
    <property type="term" value="F:zinc ion binding"/>
    <property type="evidence" value="ECO:0007669"/>
    <property type="project" value="UniProtKB-KW"/>
</dbReference>
<feature type="domain" description="RING-type" evidence="15">
    <location>
        <begin position="52"/>
        <end position="242"/>
    </location>
</feature>
<dbReference type="InterPro" id="IPR002867">
    <property type="entry name" value="IBR_dom"/>
</dbReference>
<evidence type="ECO:0000256" key="9">
    <source>
        <dbReference type="ARBA" id="ARBA00022771"/>
    </source>
</evidence>
<dbReference type="Gene3D" id="1.20.120.1750">
    <property type="match status" value="1"/>
</dbReference>
<evidence type="ECO:0000256" key="3">
    <source>
        <dbReference type="ARBA" id="ARBA00004906"/>
    </source>
</evidence>
<evidence type="ECO:0000256" key="13">
    <source>
        <dbReference type="ARBA" id="ARBA00023136"/>
    </source>
</evidence>
<organism evidence="16 17">
    <name type="scientific">Saprolegnia parasitica (strain CBS 223.65)</name>
    <dbReference type="NCBI Taxonomy" id="695850"/>
    <lineage>
        <taxon>Eukaryota</taxon>
        <taxon>Sar</taxon>
        <taxon>Stramenopiles</taxon>
        <taxon>Oomycota</taxon>
        <taxon>Saprolegniomycetes</taxon>
        <taxon>Saprolegniales</taxon>
        <taxon>Saprolegniaceae</taxon>
        <taxon>Saprolegnia</taxon>
    </lineage>
</organism>
<keyword evidence="10" id="KW-0833">Ubl conjugation pathway</keyword>
<comment type="subcellular location">
    <subcellularLocation>
        <location evidence="2">Membrane</location>
        <topology evidence="2">Single-pass membrane protein</topology>
    </subcellularLocation>
</comment>
<evidence type="ECO:0000256" key="11">
    <source>
        <dbReference type="ARBA" id="ARBA00022833"/>
    </source>
</evidence>
<evidence type="ECO:0000259" key="15">
    <source>
        <dbReference type="PROSITE" id="PS51873"/>
    </source>
</evidence>
<dbReference type="Pfam" id="PF22191">
    <property type="entry name" value="IBR_1"/>
    <property type="match status" value="1"/>
</dbReference>
<dbReference type="VEuPathDB" id="FungiDB:SPRG_10597"/>
<keyword evidence="6 14" id="KW-0812">Transmembrane</keyword>
<dbReference type="Pfam" id="PF01485">
    <property type="entry name" value="IBR"/>
    <property type="match status" value="1"/>
</dbReference>
<dbReference type="PANTHER" id="PTHR11685">
    <property type="entry name" value="RBR FAMILY RING FINGER AND IBR DOMAIN-CONTAINING"/>
    <property type="match status" value="1"/>
</dbReference>
<keyword evidence="17" id="KW-1185">Reference proteome</keyword>
<feature type="transmembrane region" description="Helical" evidence="14">
    <location>
        <begin position="264"/>
        <end position="293"/>
    </location>
</feature>
<dbReference type="KEGG" id="spar:SPRG_10597"/>
<dbReference type="InterPro" id="IPR031127">
    <property type="entry name" value="E3_UB_ligase_RBR"/>
</dbReference>
<evidence type="ECO:0000256" key="6">
    <source>
        <dbReference type="ARBA" id="ARBA00022692"/>
    </source>
</evidence>
<dbReference type="RefSeq" id="XP_012205113.1">
    <property type="nucleotide sequence ID" value="XM_012349723.1"/>
</dbReference>
<dbReference type="GO" id="GO:0005737">
    <property type="term" value="C:cytoplasm"/>
    <property type="evidence" value="ECO:0007669"/>
    <property type="project" value="UniProtKB-ARBA"/>
</dbReference>
<keyword evidence="7" id="KW-0479">Metal-binding</keyword>
<evidence type="ECO:0000256" key="14">
    <source>
        <dbReference type="SAM" id="Phobius"/>
    </source>
</evidence>